<dbReference type="Proteomes" id="UP000196342">
    <property type="component" value="Unassembled WGS sequence"/>
</dbReference>
<reference evidence="2 3" key="1">
    <citation type="submission" date="2017-05" db="EMBL/GenBank/DDBJ databases">
        <title>Chromobacterium violaceum GHPS1 isolated from Hydrocarbon polluted soil in French Guiana display an awesome secondary metabolite arsenal and a battery of drug and heavy-metal-resistance and detoxification of xenobiotics proteins.</title>
        <authorList>
            <person name="Belbahri L."/>
        </authorList>
    </citation>
    <scope>NUCLEOTIDE SEQUENCE [LARGE SCALE GENOMIC DNA]</scope>
    <source>
        <strain evidence="2 3">GHPS1</strain>
    </source>
</reference>
<evidence type="ECO:0000313" key="2">
    <source>
        <dbReference type="EMBL" id="OVE50625.1"/>
    </source>
</evidence>
<proteinExistence type="predicted"/>
<dbReference type="InterPro" id="IPR036388">
    <property type="entry name" value="WH-like_DNA-bd_sf"/>
</dbReference>
<dbReference type="Gene3D" id="1.10.10.10">
    <property type="entry name" value="Winged helix-like DNA-binding domain superfamily/Winged helix DNA-binding domain"/>
    <property type="match status" value="1"/>
</dbReference>
<dbReference type="SUPFAM" id="SSF46894">
    <property type="entry name" value="C-terminal effector domain of the bipartite response regulators"/>
    <property type="match status" value="1"/>
</dbReference>
<dbReference type="InterPro" id="IPR013656">
    <property type="entry name" value="PAS_4"/>
</dbReference>
<feature type="domain" description="PAS fold-4" evidence="1">
    <location>
        <begin position="34"/>
        <end position="143"/>
    </location>
</feature>
<dbReference type="SUPFAM" id="SSF55785">
    <property type="entry name" value="PYP-like sensor domain (PAS domain)"/>
    <property type="match status" value="1"/>
</dbReference>
<protein>
    <recommendedName>
        <fullName evidence="1">PAS fold-4 domain-containing protein</fullName>
    </recommendedName>
</protein>
<dbReference type="Pfam" id="PF08448">
    <property type="entry name" value="PAS_4"/>
    <property type="match status" value="1"/>
</dbReference>
<dbReference type="AlphaFoldDB" id="A0A202BGW4"/>
<sequence length="272" mass="31307">MKAKKKRKPLSPGLKMQTLGSGMNKTDDYLQIINHSPIPTFWKNSERYFMGCNQKFLDMVEVEDVGSLIEKLDIDLPWARNWELFEKDDRQVLETGQTVSRLEQIPSGEGGVVWSETIKHPIIRDGKIVGLVGFCKDVTIERRLQEIERERSIDKLHLKLADLVDKFMNEAQHTKLSIVDQRLGISHKGNKINRQQISLSCREQEIIYYLSIYKSPKEIARILSIIHDKDISVRAVQTAISDRLYVKFDVNTTSQLLERAAAYGLIPLRMPS</sequence>
<evidence type="ECO:0000313" key="3">
    <source>
        <dbReference type="Proteomes" id="UP000196342"/>
    </source>
</evidence>
<dbReference type="EMBL" id="NHOO01000001">
    <property type="protein sequence ID" value="OVE50625.1"/>
    <property type="molecule type" value="Genomic_DNA"/>
</dbReference>
<organism evidence="2 3">
    <name type="scientific">Chromobacterium violaceum</name>
    <dbReference type="NCBI Taxonomy" id="536"/>
    <lineage>
        <taxon>Bacteria</taxon>
        <taxon>Pseudomonadati</taxon>
        <taxon>Pseudomonadota</taxon>
        <taxon>Betaproteobacteria</taxon>
        <taxon>Neisseriales</taxon>
        <taxon>Chromobacteriaceae</taxon>
        <taxon>Chromobacterium</taxon>
    </lineage>
</organism>
<name>A0A202BGW4_CHRVL</name>
<dbReference type="Gene3D" id="3.30.450.20">
    <property type="entry name" value="PAS domain"/>
    <property type="match status" value="1"/>
</dbReference>
<dbReference type="InterPro" id="IPR035965">
    <property type="entry name" value="PAS-like_dom_sf"/>
</dbReference>
<evidence type="ECO:0000259" key="1">
    <source>
        <dbReference type="Pfam" id="PF08448"/>
    </source>
</evidence>
<gene>
    <name evidence="2" type="ORF">CBW21_01150</name>
</gene>
<accession>A0A202BGW4</accession>
<comment type="caution">
    <text evidence="2">The sequence shown here is derived from an EMBL/GenBank/DDBJ whole genome shotgun (WGS) entry which is preliminary data.</text>
</comment>
<dbReference type="GO" id="GO:0003677">
    <property type="term" value="F:DNA binding"/>
    <property type="evidence" value="ECO:0007669"/>
    <property type="project" value="InterPro"/>
</dbReference>
<keyword evidence="3" id="KW-1185">Reference proteome</keyword>
<dbReference type="GO" id="GO:0006355">
    <property type="term" value="P:regulation of DNA-templated transcription"/>
    <property type="evidence" value="ECO:0007669"/>
    <property type="project" value="InterPro"/>
</dbReference>
<dbReference type="InterPro" id="IPR016032">
    <property type="entry name" value="Sig_transdc_resp-reg_C-effctor"/>
</dbReference>